<gene>
    <name evidence="1" type="ORF">C7T86_15460</name>
</gene>
<reference evidence="1 2" key="1">
    <citation type="submission" date="2018-03" db="EMBL/GenBank/DDBJ databases">
        <title>Sequencing of reference strains of Xanthomonas.</title>
        <authorList>
            <person name="Studholme D.J."/>
            <person name="Vicente J."/>
            <person name="Sarris P."/>
        </authorList>
    </citation>
    <scope>NUCLEOTIDE SEQUENCE [LARGE SCALE GENOMIC DNA]</scope>
    <source>
        <strain evidence="1 2">WHRI 5232</strain>
    </source>
</reference>
<name>A0AA44Z0K9_XANCM</name>
<protein>
    <submittedName>
        <fullName evidence="1">Uncharacterized protein</fullName>
    </submittedName>
</protein>
<dbReference type="AlphaFoldDB" id="A0AA44Z0K9"/>
<evidence type="ECO:0000313" key="1">
    <source>
        <dbReference type="EMBL" id="PUE92160.1"/>
    </source>
</evidence>
<comment type="caution">
    <text evidence="1">The sequence shown here is derived from an EMBL/GenBank/DDBJ whole genome shotgun (WGS) entry which is preliminary data.</text>
</comment>
<organism evidence="1 2">
    <name type="scientific">Xanthomonas campestris pv. malvacearum</name>
    <dbReference type="NCBI Taxonomy" id="86040"/>
    <lineage>
        <taxon>Bacteria</taxon>
        <taxon>Pseudomonadati</taxon>
        <taxon>Pseudomonadota</taxon>
        <taxon>Gammaproteobacteria</taxon>
        <taxon>Lysobacterales</taxon>
        <taxon>Lysobacteraceae</taxon>
        <taxon>Xanthomonas</taxon>
    </lineage>
</organism>
<accession>A0AA44Z0K9</accession>
<evidence type="ECO:0000313" key="2">
    <source>
        <dbReference type="Proteomes" id="UP000251513"/>
    </source>
</evidence>
<sequence length="64" mass="7364">MRRRVATQGQSDAQTQRSIRVGTSRNVRVLGWNKHHGLLRQALRRRGWARCARQANRAGRAARC</sequence>
<proteinExistence type="predicted"/>
<dbReference type="EMBL" id="PYJH01000034">
    <property type="protein sequence ID" value="PUE92160.1"/>
    <property type="molecule type" value="Genomic_DNA"/>
</dbReference>
<dbReference type="Proteomes" id="UP000251513">
    <property type="component" value="Unassembled WGS sequence"/>
</dbReference>